<dbReference type="EMBL" id="PNHG01000004">
    <property type="protein sequence ID" value="PMC64817.1"/>
    <property type="molecule type" value="Genomic_DNA"/>
</dbReference>
<feature type="transmembrane region" description="Helical" evidence="1">
    <location>
        <begin position="21"/>
        <end position="39"/>
    </location>
</feature>
<dbReference type="GO" id="GO:0080120">
    <property type="term" value="P:CAAX-box protein maturation"/>
    <property type="evidence" value="ECO:0007669"/>
    <property type="project" value="UniProtKB-ARBA"/>
</dbReference>
<organism evidence="3 4">
    <name type="scientific">Corynebacterium tuscaniense</name>
    <dbReference type="NCBI Taxonomy" id="302449"/>
    <lineage>
        <taxon>Bacteria</taxon>
        <taxon>Bacillati</taxon>
        <taxon>Actinomycetota</taxon>
        <taxon>Actinomycetes</taxon>
        <taxon>Mycobacteriales</taxon>
        <taxon>Corynebacteriaceae</taxon>
        <taxon>Corynebacterium</taxon>
    </lineage>
</organism>
<feature type="transmembrane region" description="Helical" evidence="1">
    <location>
        <begin position="86"/>
        <end position="107"/>
    </location>
</feature>
<feature type="transmembrane region" description="Helical" evidence="1">
    <location>
        <begin position="45"/>
        <end position="65"/>
    </location>
</feature>
<sequence>MVKKLNAQWIPAFASTRITPGMWVFATVYVAWGVRGYFIRFEPPVAAPANVFIACVGVWAFWGVIRHDARGVREVVRGPSIMLKALGLFFGALLVGSLVFSVLHGVLGLDDYVLRNDAAVGDVFSRLPAPISLLWMGVAGPLGEELFFRALLMRLFLRWWSPVWVIAASSLIFGLVHADGLTAAELVFVVPHIFAGLGFGLIAWKGGIVLSFLLHAGMNSFSLLSLLAQ</sequence>
<reference evidence="3 4" key="1">
    <citation type="submission" date="2017-09" db="EMBL/GenBank/DDBJ databases">
        <title>Bacterial strain isolated from the female urinary microbiota.</title>
        <authorList>
            <person name="Thomas-White K."/>
            <person name="Kumar N."/>
            <person name="Forster S."/>
            <person name="Putonti C."/>
            <person name="Lawley T."/>
            <person name="Wolfe A.J."/>
        </authorList>
    </citation>
    <scope>NUCLEOTIDE SEQUENCE [LARGE SCALE GENOMIC DNA]</scope>
    <source>
        <strain evidence="3 4">UMB0792</strain>
    </source>
</reference>
<feature type="transmembrane region" description="Helical" evidence="1">
    <location>
        <begin position="127"/>
        <end position="148"/>
    </location>
</feature>
<keyword evidence="1" id="KW-0812">Transmembrane</keyword>
<dbReference type="Pfam" id="PF02517">
    <property type="entry name" value="Rce1-like"/>
    <property type="match status" value="1"/>
</dbReference>
<dbReference type="AlphaFoldDB" id="A0A2N6T679"/>
<dbReference type="GO" id="GO:0004175">
    <property type="term" value="F:endopeptidase activity"/>
    <property type="evidence" value="ECO:0007669"/>
    <property type="project" value="UniProtKB-ARBA"/>
</dbReference>
<gene>
    <name evidence="3" type="ORF">CJ203_03965</name>
</gene>
<keyword evidence="1" id="KW-1133">Transmembrane helix</keyword>
<keyword evidence="1" id="KW-0472">Membrane</keyword>
<comment type="caution">
    <text evidence="3">The sequence shown here is derived from an EMBL/GenBank/DDBJ whole genome shotgun (WGS) entry which is preliminary data.</text>
</comment>
<keyword evidence="4" id="KW-1185">Reference proteome</keyword>
<evidence type="ECO:0000256" key="1">
    <source>
        <dbReference type="SAM" id="Phobius"/>
    </source>
</evidence>
<dbReference type="InterPro" id="IPR003675">
    <property type="entry name" value="Rce1/LyrA-like_dom"/>
</dbReference>
<evidence type="ECO:0000259" key="2">
    <source>
        <dbReference type="Pfam" id="PF02517"/>
    </source>
</evidence>
<accession>A0A2N6T679</accession>
<feature type="transmembrane region" description="Helical" evidence="1">
    <location>
        <begin position="155"/>
        <end position="176"/>
    </location>
</feature>
<evidence type="ECO:0000313" key="4">
    <source>
        <dbReference type="Proteomes" id="UP000235836"/>
    </source>
</evidence>
<protein>
    <recommendedName>
        <fullName evidence="2">CAAX prenyl protease 2/Lysostaphin resistance protein A-like domain-containing protein</fullName>
    </recommendedName>
</protein>
<dbReference type="RefSeq" id="WP_102723631.1">
    <property type="nucleotide sequence ID" value="NZ_PNHG01000004.1"/>
</dbReference>
<name>A0A2N6T679_9CORY</name>
<dbReference type="Proteomes" id="UP000235836">
    <property type="component" value="Unassembled WGS sequence"/>
</dbReference>
<evidence type="ECO:0000313" key="3">
    <source>
        <dbReference type="EMBL" id="PMC64817.1"/>
    </source>
</evidence>
<proteinExistence type="predicted"/>
<feature type="domain" description="CAAX prenyl protease 2/Lysostaphin resistance protein A-like" evidence="2">
    <location>
        <begin position="130"/>
        <end position="220"/>
    </location>
</feature>